<evidence type="ECO:0000256" key="1">
    <source>
        <dbReference type="ARBA" id="ARBA00022741"/>
    </source>
</evidence>
<dbReference type="GO" id="GO:0004066">
    <property type="term" value="F:asparagine synthase (glutamine-hydrolyzing) activity"/>
    <property type="evidence" value="ECO:0007669"/>
    <property type="project" value="InterPro"/>
</dbReference>
<keyword evidence="1" id="KW-0547">Nucleotide-binding</keyword>
<evidence type="ECO:0000313" key="5">
    <source>
        <dbReference type="Proteomes" id="UP000827284"/>
    </source>
</evidence>
<dbReference type="PANTHER" id="PTHR11772">
    <property type="entry name" value="ASPARAGINE SYNTHETASE"/>
    <property type="match status" value="1"/>
</dbReference>
<keyword evidence="2" id="KW-0067">ATP-binding</keyword>
<accession>A0A9P3HA91</accession>
<organism evidence="4 5">
    <name type="scientific">Entomortierella parvispora</name>
    <dbReference type="NCBI Taxonomy" id="205924"/>
    <lineage>
        <taxon>Eukaryota</taxon>
        <taxon>Fungi</taxon>
        <taxon>Fungi incertae sedis</taxon>
        <taxon>Mucoromycota</taxon>
        <taxon>Mortierellomycotina</taxon>
        <taxon>Mortierellomycetes</taxon>
        <taxon>Mortierellales</taxon>
        <taxon>Mortierellaceae</taxon>
        <taxon>Entomortierella</taxon>
    </lineage>
</organism>
<protein>
    <submittedName>
        <fullName evidence="4">Asparagine synthase (Glutamine-hydrolysing)</fullName>
    </submittedName>
</protein>
<proteinExistence type="predicted"/>
<dbReference type="GO" id="GO:0006529">
    <property type="term" value="P:asparagine biosynthetic process"/>
    <property type="evidence" value="ECO:0007669"/>
    <property type="project" value="InterPro"/>
</dbReference>
<dbReference type="AlphaFoldDB" id="A0A9P3HA91"/>
<dbReference type="GO" id="GO:0005524">
    <property type="term" value="F:ATP binding"/>
    <property type="evidence" value="ECO:0007669"/>
    <property type="project" value="UniProtKB-KW"/>
</dbReference>
<dbReference type="Pfam" id="PF00733">
    <property type="entry name" value="Asn_synthase"/>
    <property type="match status" value="2"/>
</dbReference>
<comment type="caution">
    <text evidence="4">The sequence shown here is derived from an EMBL/GenBank/DDBJ whole genome shotgun (WGS) entry which is preliminary data.</text>
</comment>
<dbReference type="InterPro" id="IPR014729">
    <property type="entry name" value="Rossmann-like_a/b/a_fold"/>
</dbReference>
<name>A0A9P3HA91_9FUNG</name>
<dbReference type="InterPro" id="IPR001962">
    <property type="entry name" value="Asn_synthase"/>
</dbReference>
<reference evidence="4" key="1">
    <citation type="submission" date="2021-11" db="EMBL/GenBank/DDBJ databases">
        <authorList>
            <person name="Herlambang A."/>
            <person name="Guo Y."/>
            <person name="Takashima Y."/>
            <person name="Nishizawa T."/>
        </authorList>
    </citation>
    <scope>NUCLEOTIDE SEQUENCE</scope>
    <source>
        <strain evidence="4">E1425</strain>
    </source>
</reference>
<dbReference type="EMBL" id="BQFW01000007">
    <property type="protein sequence ID" value="GJJ73049.1"/>
    <property type="molecule type" value="Genomic_DNA"/>
</dbReference>
<dbReference type="InterPro" id="IPR050795">
    <property type="entry name" value="Asn_Synthetase"/>
</dbReference>
<gene>
    <name evidence="4" type="ORF">EMPS_05407</name>
</gene>
<evidence type="ECO:0000259" key="3">
    <source>
        <dbReference type="Pfam" id="PF00733"/>
    </source>
</evidence>
<dbReference type="PANTHER" id="PTHR11772:SF46">
    <property type="entry name" value="ASPARAGINE SYNTHETASE DOMAIN-CONTAINING PROTEIN"/>
    <property type="match status" value="1"/>
</dbReference>
<evidence type="ECO:0000256" key="2">
    <source>
        <dbReference type="ARBA" id="ARBA00022840"/>
    </source>
</evidence>
<dbReference type="GO" id="GO:0005829">
    <property type="term" value="C:cytosol"/>
    <property type="evidence" value="ECO:0007669"/>
    <property type="project" value="TreeGrafter"/>
</dbReference>
<evidence type="ECO:0000313" key="4">
    <source>
        <dbReference type="EMBL" id="GJJ73049.1"/>
    </source>
</evidence>
<dbReference type="Proteomes" id="UP000827284">
    <property type="component" value="Unassembled WGS sequence"/>
</dbReference>
<dbReference type="Gene3D" id="3.40.50.620">
    <property type="entry name" value="HUPs"/>
    <property type="match status" value="1"/>
</dbReference>
<sequence length="396" mass="44556">MSSPSQDRVHVQPYHSDPARIQELRHLLLNSIEKSTPCDAILLSGGVDTSILAEAAFSVYNNRNKDQEDPQNPAKPPLTGAITVLCTDQATDEFYAHEISKRTGLVQEVVKISLDSVLEELEFCIKTLETFDPMELRNGIVIARGLSIAKSLGYKSVMTGDGADELFAGYSFLHNMSPERLQAYSDKLTKTMRFSGVTLAKALGLELRQPYLDPELIRFSQQCTKDEKINTHEHTKEREWQDRLSGSQLHGKFILREAFQEEAFSAWRKKEPIEVGSGTTVLPQLFQESMSPEDLKAEQDRIMKEEGIEIRDVEHLQYFKVFKKVFGSDLSTYPEKLVKDGRDPCPGCGFNLRTPDQTFCVICGKWPARILPPPEEIAKAEAEKSKAAEVKATTEQ</sequence>
<feature type="domain" description="Asparagine synthetase" evidence="3">
    <location>
        <begin position="40"/>
        <end position="177"/>
    </location>
</feature>
<dbReference type="OrthoDB" id="409189at2759"/>
<reference evidence="4" key="2">
    <citation type="journal article" date="2022" name="Microbiol. Resour. Announc.">
        <title>Whole-Genome Sequence of Entomortierella parvispora E1425, a Mucoromycotan Fungus Associated with Burkholderiaceae-Related Endosymbiotic Bacteria.</title>
        <authorList>
            <person name="Herlambang A."/>
            <person name="Guo Y."/>
            <person name="Takashima Y."/>
            <person name="Narisawa K."/>
            <person name="Ohta H."/>
            <person name="Nishizawa T."/>
        </authorList>
    </citation>
    <scope>NUCLEOTIDE SEQUENCE</scope>
    <source>
        <strain evidence="4">E1425</strain>
    </source>
</reference>
<feature type="domain" description="Asparagine synthetase" evidence="3">
    <location>
        <begin position="199"/>
        <end position="296"/>
    </location>
</feature>
<keyword evidence="5" id="KW-1185">Reference proteome</keyword>
<dbReference type="CDD" id="cd01991">
    <property type="entry name" value="Asn_synthase_B_C"/>
    <property type="match status" value="1"/>
</dbReference>
<dbReference type="SUPFAM" id="SSF52402">
    <property type="entry name" value="Adenine nucleotide alpha hydrolases-like"/>
    <property type="match status" value="1"/>
</dbReference>